<dbReference type="InterPro" id="IPR036051">
    <property type="entry name" value="KRAB_dom_sf"/>
</dbReference>
<dbReference type="Pfam" id="PF01352">
    <property type="entry name" value="KRAB"/>
    <property type="match status" value="1"/>
</dbReference>
<dbReference type="InterPro" id="IPR001909">
    <property type="entry name" value="KRAB"/>
</dbReference>
<proteinExistence type="predicted"/>
<accession>A0AB34H6M2</accession>
<evidence type="ECO:0000313" key="2">
    <source>
        <dbReference type="EMBL" id="KAJ8787092.1"/>
    </source>
</evidence>
<reference evidence="2 3" key="1">
    <citation type="submission" date="2022-11" db="EMBL/GenBank/DDBJ databases">
        <title>Whole genome sequence of Eschrichtius robustus ER-17-0199.</title>
        <authorList>
            <person name="Bruniche-Olsen A."/>
            <person name="Black A.N."/>
            <person name="Fields C.J."/>
            <person name="Walden K."/>
            <person name="Dewoody J.A."/>
        </authorList>
    </citation>
    <scope>NUCLEOTIDE SEQUENCE [LARGE SCALE GENOMIC DNA]</scope>
    <source>
        <strain evidence="2">ER-17-0199</strain>
        <tissue evidence="2">Blubber</tissue>
    </source>
</reference>
<protein>
    <recommendedName>
        <fullName evidence="1">KRAB domain-containing protein</fullName>
    </recommendedName>
</protein>
<dbReference type="Gene3D" id="6.10.140.140">
    <property type="match status" value="1"/>
</dbReference>
<comment type="caution">
    <text evidence="2">The sequence shown here is derived from an EMBL/GenBank/DDBJ whole genome shotgun (WGS) entry which is preliminary data.</text>
</comment>
<dbReference type="PROSITE" id="PS50805">
    <property type="entry name" value="KRAB"/>
    <property type="match status" value="1"/>
</dbReference>
<dbReference type="CDD" id="cd07765">
    <property type="entry name" value="KRAB_A-box"/>
    <property type="match status" value="1"/>
</dbReference>
<gene>
    <name evidence="2" type="ORF">J1605_023124</name>
</gene>
<dbReference type="SUPFAM" id="SSF109640">
    <property type="entry name" value="KRAB domain (Kruppel-associated box)"/>
    <property type="match status" value="1"/>
</dbReference>
<sequence>MVPEKGNEGRAPDLQVSWRALPAAIHCLKKVLCEGARVSRIWVIIPYSKTIDYCGSAKPQFNFQKKDRLVSFKDLTADFTQEEWQQLDRAQRLL</sequence>
<keyword evidence="3" id="KW-1185">Reference proteome</keyword>
<evidence type="ECO:0000259" key="1">
    <source>
        <dbReference type="PROSITE" id="PS50805"/>
    </source>
</evidence>
<evidence type="ECO:0000313" key="3">
    <source>
        <dbReference type="Proteomes" id="UP001159641"/>
    </source>
</evidence>
<dbReference type="EMBL" id="JAIQCJ010001881">
    <property type="protein sequence ID" value="KAJ8787092.1"/>
    <property type="molecule type" value="Genomic_DNA"/>
</dbReference>
<name>A0AB34H6M2_ESCRO</name>
<dbReference type="AlphaFoldDB" id="A0AB34H6M2"/>
<feature type="domain" description="KRAB" evidence="1">
    <location>
        <begin position="70"/>
        <end position="94"/>
    </location>
</feature>
<dbReference type="Proteomes" id="UP001159641">
    <property type="component" value="Unassembled WGS sequence"/>
</dbReference>
<organism evidence="2 3">
    <name type="scientific">Eschrichtius robustus</name>
    <name type="common">California gray whale</name>
    <name type="synonym">Eschrichtius gibbosus</name>
    <dbReference type="NCBI Taxonomy" id="9764"/>
    <lineage>
        <taxon>Eukaryota</taxon>
        <taxon>Metazoa</taxon>
        <taxon>Chordata</taxon>
        <taxon>Craniata</taxon>
        <taxon>Vertebrata</taxon>
        <taxon>Euteleostomi</taxon>
        <taxon>Mammalia</taxon>
        <taxon>Eutheria</taxon>
        <taxon>Laurasiatheria</taxon>
        <taxon>Artiodactyla</taxon>
        <taxon>Whippomorpha</taxon>
        <taxon>Cetacea</taxon>
        <taxon>Mysticeti</taxon>
        <taxon>Eschrichtiidae</taxon>
        <taxon>Eschrichtius</taxon>
    </lineage>
</organism>
<dbReference type="GO" id="GO:0006355">
    <property type="term" value="P:regulation of DNA-templated transcription"/>
    <property type="evidence" value="ECO:0007669"/>
    <property type="project" value="InterPro"/>
</dbReference>